<reference evidence="10 11" key="1">
    <citation type="journal article" date="2017" name="Curr. Biol.">
        <title>Genome architecture and evolution of a unichromosomal asexual nematode.</title>
        <authorList>
            <person name="Fradin H."/>
            <person name="Zegar C."/>
            <person name="Gutwein M."/>
            <person name="Lucas J."/>
            <person name="Kovtun M."/>
            <person name="Corcoran D."/>
            <person name="Baugh L.R."/>
            <person name="Kiontke K."/>
            <person name="Gunsalus K."/>
            <person name="Fitch D.H."/>
            <person name="Piano F."/>
        </authorList>
    </citation>
    <scope>NUCLEOTIDE SEQUENCE [LARGE SCALE GENOMIC DNA]</scope>
    <source>
        <strain evidence="10">PF1309</strain>
    </source>
</reference>
<dbReference type="InterPro" id="IPR011990">
    <property type="entry name" value="TPR-like_helical_dom_sf"/>
</dbReference>
<evidence type="ECO:0000256" key="7">
    <source>
        <dbReference type="PROSITE-ProRule" id="PRU00175"/>
    </source>
</evidence>
<dbReference type="PANTHER" id="PTHR12616:SF1">
    <property type="entry name" value="VACUOLAR PROTEIN SORTING-ASSOCIATED PROTEIN 41 HOMOLOG"/>
    <property type="match status" value="1"/>
</dbReference>
<feature type="domain" description="RING-type" evidence="9">
    <location>
        <begin position="842"/>
        <end position="890"/>
    </location>
</feature>
<dbReference type="SUPFAM" id="SSF50978">
    <property type="entry name" value="WD40 repeat-like"/>
    <property type="match status" value="1"/>
</dbReference>
<protein>
    <recommendedName>
        <fullName evidence="9">RING-type domain-containing protein</fullName>
    </recommendedName>
</protein>
<keyword evidence="11" id="KW-1185">Reference proteome</keyword>
<evidence type="ECO:0000256" key="6">
    <source>
        <dbReference type="ARBA" id="ARBA00023228"/>
    </source>
</evidence>
<name>A0A2A2LBA5_9BILA</name>
<sequence length="895" mass="101363">MESPNEPSSSSRFCRFVAGAEESVDESLEIDDADEERPLEPRFKYDRILVKNQIATCIAVHEKLLVVGTASGYVWTMDHLGHVDHQYVPIIRPHRCPVTCLSIDEPGNYVLSCANDGRVVASGIGTSGKHFKLNLNFMPRSIAICPSFSRPNAAQMFIVGERNLMLYERKSSFIETFPCKPIFRGAEKDGFITRCSWSEPFIAMTNDAGTSIYDRTEDKMITLVTPSHDVDRIRSSRIPPAHCWLSPTSLAIGWADTITVVVIAEGEKIDNKIQPKRGEVHYQWNVSMLLSGISFVSDPQTGGWKEIVALGLQPASDDATLDEISDQASTVSIGSDSALIPAVQVSVLAPFKFDKYHLISEDRISLNIPKRAQPFQFNLIGLSSYEIHFIMGPRDLVIASPYCASESVKWRVENGMWEEAWQLAKQKASELDGTIWDQRSVGREMLKTYVDEGRPKLAVALLREVCGDSRAEWEWAVGLFENARLSTLLAEILPTGNPQLEPECYQSVLQAALYNDMKLYKRLVQTWSPDLYRTGAMVTETLQRIQEIAQKGNTERTEEENSLYQVLAHLYVYERKFELALKIYMANKDQQIFSVIDKYQLFEYVKEDITGLMEINSDRALRLLLDNADSVPPSTVMTKIARHPRLQMAYLTRLFKQNQGAEYADQAVRLYAEHDRKMLMPFLKKNENYHMKRALEVCKQKGYLEEVIFLLSKGGSHREALDLVLQKPENLNKAIEYCKETDDSDLWDHLIDKVSTKPEHISKLLNLAGSSVDPLKVIEKIGESVQVPGLRDSLCSVLADYASRVRLHEGCRESTLADTRLLLSTFVHREKMAISVRRRHKCTLCERRLLKDDPMPDLQAFGCGHVIHLDCYKQAVHKSLVQPNLCPTCSEKNQG</sequence>
<gene>
    <name evidence="10" type="ORF">WR25_12349</name>
</gene>
<dbReference type="InterPro" id="IPR036322">
    <property type="entry name" value="WD40_repeat_dom_sf"/>
</dbReference>
<accession>A0A2A2LBA5</accession>
<dbReference type="InterPro" id="IPR001841">
    <property type="entry name" value="Znf_RING"/>
</dbReference>
<evidence type="ECO:0000259" key="9">
    <source>
        <dbReference type="PROSITE" id="PS50089"/>
    </source>
</evidence>
<dbReference type="STRING" id="2018661.A0A2A2LBA5"/>
<keyword evidence="5" id="KW-0653">Protein transport</keyword>
<dbReference type="GO" id="GO:0016236">
    <property type="term" value="P:macroautophagy"/>
    <property type="evidence" value="ECO:0007669"/>
    <property type="project" value="TreeGrafter"/>
</dbReference>
<keyword evidence="3 7" id="KW-0863">Zinc-finger</keyword>
<comment type="subcellular location">
    <subcellularLocation>
        <location evidence="1">Lysosome</location>
    </subcellularLocation>
</comment>
<evidence type="ECO:0000256" key="4">
    <source>
        <dbReference type="ARBA" id="ARBA00022833"/>
    </source>
</evidence>
<evidence type="ECO:0000256" key="3">
    <source>
        <dbReference type="ARBA" id="ARBA00022771"/>
    </source>
</evidence>
<dbReference type="InterPro" id="IPR045111">
    <property type="entry name" value="Vps41/Vps8"/>
</dbReference>
<organism evidence="10 11">
    <name type="scientific">Diploscapter pachys</name>
    <dbReference type="NCBI Taxonomy" id="2018661"/>
    <lineage>
        <taxon>Eukaryota</taxon>
        <taxon>Metazoa</taxon>
        <taxon>Ecdysozoa</taxon>
        <taxon>Nematoda</taxon>
        <taxon>Chromadorea</taxon>
        <taxon>Rhabditida</taxon>
        <taxon>Rhabditina</taxon>
        <taxon>Rhabditomorpha</taxon>
        <taxon>Rhabditoidea</taxon>
        <taxon>Rhabditidae</taxon>
        <taxon>Diploscapter</taxon>
    </lineage>
</organism>
<evidence type="ECO:0000256" key="2">
    <source>
        <dbReference type="ARBA" id="ARBA00022448"/>
    </source>
</evidence>
<dbReference type="GO" id="GO:0006623">
    <property type="term" value="P:protein targeting to vacuole"/>
    <property type="evidence" value="ECO:0007669"/>
    <property type="project" value="InterPro"/>
</dbReference>
<dbReference type="InterPro" id="IPR000547">
    <property type="entry name" value="Clathrin_H-chain/VPS_repeat"/>
</dbReference>
<dbReference type="PROSITE" id="PS50089">
    <property type="entry name" value="ZF_RING_2"/>
    <property type="match status" value="1"/>
</dbReference>
<keyword evidence="4" id="KW-0862">Zinc</keyword>
<dbReference type="GO" id="GO:0034058">
    <property type="term" value="P:endosomal vesicle fusion"/>
    <property type="evidence" value="ECO:0007669"/>
    <property type="project" value="TreeGrafter"/>
</dbReference>
<evidence type="ECO:0000256" key="8">
    <source>
        <dbReference type="PROSITE-ProRule" id="PRU01006"/>
    </source>
</evidence>
<dbReference type="PANTHER" id="PTHR12616">
    <property type="entry name" value="VACUOLAR PROTEIN SORTING VPS41"/>
    <property type="match status" value="1"/>
</dbReference>
<proteinExistence type="predicted"/>
<dbReference type="Pfam" id="PF23411">
    <property type="entry name" value="Beta-prop_Vps41"/>
    <property type="match status" value="1"/>
</dbReference>
<evidence type="ECO:0000313" key="11">
    <source>
        <dbReference type="Proteomes" id="UP000218231"/>
    </source>
</evidence>
<keyword evidence="3 7" id="KW-0479">Metal-binding</keyword>
<dbReference type="GO" id="GO:0009267">
    <property type="term" value="P:cellular response to starvation"/>
    <property type="evidence" value="ECO:0007669"/>
    <property type="project" value="TreeGrafter"/>
</dbReference>
<evidence type="ECO:0000313" key="10">
    <source>
        <dbReference type="EMBL" id="PAV83473.1"/>
    </source>
</evidence>
<dbReference type="GO" id="GO:0005764">
    <property type="term" value="C:lysosome"/>
    <property type="evidence" value="ECO:0007669"/>
    <property type="project" value="UniProtKB-SubCell"/>
</dbReference>
<dbReference type="GO" id="GO:0030897">
    <property type="term" value="C:HOPS complex"/>
    <property type="evidence" value="ECO:0007669"/>
    <property type="project" value="TreeGrafter"/>
</dbReference>
<dbReference type="SMART" id="SM00299">
    <property type="entry name" value="CLH"/>
    <property type="match status" value="1"/>
</dbReference>
<dbReference type="Gene3D" id="1.25.40.10">
    <property type="entry name" value="Tetratricopeptide repeat domain"/>
    <property type="match status" value="1"/>
</dbReference>
<feature type="repeat" description="CHCR" evidence="8">
    <location>
        <begin position="621"/>
        <end position="763"/>
    </location>
</feature>
<dbReference type="InterPro" id="IPR015943">
    <property type="entry name" value="WD40/YVTN_repeat-like_dom_sf"/>
</dbReference>
<dbReference type="GO" id="GO:0008270">
    <property type="term" value="F:zinc ion binding"/>
    <property type="evidence" value="ECO:0007669"/>
    <property type="project" value="UniProtKB-KW"/>
</dbReference>
<dbReference type="EMBL" id="LIAE01006960">
    <property type="protein sequence ID" value="PAV83473.1"/>
    <property type="molecule type" value="Genomic_DNA"/>
</dbReference>
<dbReference type="Proteomes" id="UP000218231">
    <property type="component" value="Unassembled WGS sequence"/>
</dbReference>
<keyword evidence="2" id="KW-0813">Transport</keyword>
<dbReference type="OrthoDB" id="244107at2759"/>
<keyword evidence="6" id="KW-0458">Lysosome</keyword>
<dbReference type="Gene3D" id="2.130.10.10">
    <property type="entry name" value="YVTN repeat-like/Quinoprotein amine dehydrogenase"/>
    <property type="match status" value="1"/>
</dbReference>
<evidence type="ECO:0000256" key="1">
    <source>
        <dbReference type="ARBA" id="ARBA00004371"/>
    </source>
</evidence>
<dbReference type="PROSITE" id="PS50236">
    <property type="entry name" value="CHCR"/>
    <property type="match status" value="1"/>
</dbReference>
<dbReference type="AlphaFoldDB" id="A0A2A2LBA5"/>
<dbReference type="GO" id="GO:0005770">
    <property type="term" value="C:late endosome"/>
    <property type="evidence" value="ECO:0007669"/>
    <property type="project" value="TreeGrafter"/>
</dbReference>
<evidence type="ECO:0000256" key="5">
    <source>
        <dbReference type="ARBA" id="ARBA00022927"/>
    </source>
</evidence>
<dbReference type="InterPro" id="IPR057780">
    <property type="entry name" value="Beta-prop_Vps41"/>
</dbReference>
<dbReference type="Pfam" id="PF23556">
    <property type="entry name" value="TPR_Vps41"/>
    <property type="match status" value="1"/>
</dbReference>
<comment type="caution">
    <text evidence="10">The sequence shown here is derived from an EMBL/GenBank/DDBJ whole genome shotgun (WGS) entry which is preliminary data.</text>
</comment>